<reference evidence="8" key="1">
    <citation type="journal article" date="2020" name="Plant J.">
        <title>Transposons played a major role in the diversification between the closely related almond and peach genomes: results from the almond genome sequence.</title>
        <authorList>
            <person name="Alioto T."/>
            <person name="Alexiou K.G."/>
            <person name="Bardil A."/>
            <person name="Barteri F."/>
            <person name="Castanera R."/>
            <person name="Cruz F."/>
            <person name="Dhingra A."/>
            <person name="Duval H."/>
            <person name="Fernandez I Marti A."/>
            <person name="Frias L."/>
            <person name="Galan B."/>
            <person name="Garcia J.L."/>
            <person name="Howad W."/>
            <person name="Gomez-Garrido J."/>
            <person name="Gut M."/>
            <person name="Julca I."/>
            <person name="Morata J."/>
            <person name="Puigdomenech P."/>
            <person name="Ribeca P."/>
            <person name="Rubio Cabetas M.J."/>
            <person name="Vlasova A."/>
            <person name="Wirthensohn M."/>
            <person name="Garcia-Mas J."/>
            <person name="Gabaldon T."/>
            <person name="Casacuberta J.M."/>
            <person name="Arus P."/>
        </authorList>
    </citation>
    <scope>NUCLEOTIDE SEQUENCE [LARGE SCALE GENOMIC DNA]</scope>
    <source>
        <strain evidence="8">cv. Texas</strain>
    </source>
</reference>
<dbReference type="InterPro" id="IPR050425">
    <property type="entry name" value="NAD(P)_dehydrat-like"/>
</dbReference>
<dbReference type="EMBL" id="CABIKO010000089">
    <property type="protein sequence ID" value="VVA24987.1"/>
    <property type="molecule type" value="Genomic_DNA"/>
</dbReference>
<dbReference type="Gene3D" id="3.40.50.720">
    <property type="entry name" value="NAD(P)-binding Rossmann-like Domain"/>
    <property type="match status" value="1"/>
</dbReference>
<sequence>MEKGPVCVTGGTGFVASWLVMRLLQHGYTVRTTVRPDPECKRDLSFLTSLPRASENLQIFNADLNKPDSFNEAIEGCIGVFHVAHPMPTKELDEEVVTKKAVQGALGILKACLNSKTVKRVVYTSSASTVAYSGGSQDLVDESSWSDIEFHRSLKIFGTSYVAAKTKTEQAILEFAEKSGLEVVTLIPPLVVGGFICKNFPSSVYLALAMILGNQDHYRYLIRPSLVHVDDLVSAHIFLFENSDAKGRYICSSDQVPIDEMSQFLSAKYPDFPIPTTDFLKGIEGYKSCGFSSQKLLSSGFKFKHGLDDMFGDAIQSCRGKGFL</sequence>
<dbReference type="Pfam" id="PF01370">
    <property type="entry name" value="Epimerase"/>
    <property type="match status" value="1"/>
</dbReference>
<dbReference type="Gramene" id="VVA24987">
    <property type="protein sequence ID" value="VVA24987"/>
    <property type="gene ID" value="Prudul26B032552"/>
</dbReference>
<evidence type="ECO:0000256" key="1">
    <source>
        <dbReference type="ARBA" id="ARBA00022857"/>
    </source>
</evidence>
<dbReference type="FunFam" id="3.40.50.720:FF:000085">
    <property type="entry name" value="Dihydroflavonol reductase"/>
    <property type="match status" value="1"/>
</dbReference>
<evidence type="ECO:0000313" key="8">
    <source>
        <dbReference type="Proteomes" id="UP000327085"/>
    </source>
</evidence>
<dbReference type="GO" id="GO:0016616">
    <property type="term" value="F:oxidoreductase activity, acting on the CH-OH group of donors, NAD or NADP as acceptor"/>
    <property type="evidence" value="ECO:0007669"/>
    <property type="project" value="TreeGrafter"/>
</dbReference>
<comment type="similarity">
    <text evidence="3">Belongs to the NAD(P)-dependent epimerase/dehydratase family. Dihydroflavonol-4-reductase subfamily.</text>
</comment>
<evidence type="ECO:0000313" key="7">
    <source>
        <dbReference type="EMBL" id="VVA24987.1"/>
    </source>
</evidence>
<dbReference type="AlphaFoldDB" id="A0A5E4FAN4"/>
<dbReference type="OMA" id="IDEMSQF"/>
<dbReference type="CDD" id="cd08958">
    <property type="entry name" value="FR_SDR_e"/>
    <property type="match status" value="1"/>
</dbReference>
<protein>
    <recommendedName>
        <fullName evidence="4">Bifunctional dihydroflavonol 4-reductase/flavanone 4-reductase</fullName>
    </recommendedName>
    <alternativeName>
        <fullName evidence="5">Dihydroflavonol 4-reductase</fullName>
    </alternativeName>
</protein>
<evidence type="ECO:0000259" key="6">
    <source>
        <dbReference type="Pfam" id="PF01370"/>
    </source>
</evidence>
<dbReference type="InterPro" id="IPR001509">
    <property type="entry name" value="Epimerase_deHydtase"/>
</dbReference>
<keyword evidence="1" id="KW-0521">NADP</keyword>
<dbReference type="InParanoid" id="A0A5E4FAN4"/>
<evidence type="ECO:0000256" key="3">
    <source>
        <dbReference type="ARBA" id="ARBA00023445"/>
    </source>
</evidence>
<dbReference type="Proteomes" id="UP000327085">
    <property type="component" value="Chromosome 2"/>
</dbReference>
<dbReference type="SUPFAM" id="SSF51735">
    <property type="entry name" value="NAD(P)-binding Rossmann-fold domains"/>
    <property type="match status" value="1"/>
</dbReference>
<name>A0A5E4FAN4_PRUDU</name>
<feature type="domain" description="NAD-dependent epimerase/dehydratase" evidence="6">
    <location>
        <begin position="6"/>
        <end position="246"/>
    </location>
</feature>
<dbReference type="PANTHER" id="PTHR10366">
    <property type="entry name" value="NAD DEPENDENT EPIMERASE/DEHYDRATASE"/>
    <property type="match status" value="1"/>
</dbReference>
<accession>A0A5E4FAN4</accession>
<evidence type="ECO:0000256" key="2">
    <source>
        <dbReference type="ARBA" id="ARBA00023002"/>
    </source>
</evidence>
<evidence type="ECO:0000256" key="5">
    <source>
        <dbReference type="ARBA" id="ARBA00076960"/>
    </source>
</evidence>
<evidence type="ECO:0000256" key="4">
    <source>
        <dbReference type="ARBA" id="ARBA00073224"/>
    </source>
</evidence>
<organism evidence="7 8">
    <name type="scientific">Prunus dulcis</name>
    <name type="common">Almond</name>
    <name type="synonym">Amygdalus dulcis</name>
    <dbReference type="NCBI Taxonomy" id="3755"/>
    <lineage>
        <taxon>Eukaryota</taxon>
        <taxon>Viridiplantae</taxon>
        <taxon>Streptophyta</taxon>
        <taxon>Embryophyta</taxon>
        <taxon>Tracheophyta</taxon>
        <taxon>Spermatophyta</taxon>
        <taxon>Magnoliopsida</taxon>
        <taxon>eudicotyledons</taxon>
        <taxon>Gunneridae</taxon>
        <taxon>Pentapetalae</taxon>
        <taxon>rosids</taxon>
        <taxon>fabids</taxon>
        <taxon>Rosales</taxon>
        <taxon>Rosaceae</taxon>
        <taxon>Amygdaloideae</taxon>
        <taxon>Amygdaleae</taxon>
        <taxon>Prunus</taxon>
    </lineage>
</organism>
<gene>
    <name evidence="7" type="ORF">ALMOND_2B032552</name>
</gene>
<keyword evidence="2" id="KW-0560">Oxidoreductase</keyword>
<dbReference type="FunCoup" id="A0A5E4FAN4">
    <property type="interactions" value="17"/>
</dbReference>
<proteinExistence type="inferred from homology"/>
<dbReference type="InterPro" id="IPR036291">
    <property type="entry name" value="NAD(P)-bd_dom_sf"/>
</dbReference>
<dbReference type="PANTHER" id="PTHR10366:SF611">
    <property type="entry name" value="NAD-DEPENDENT EPIMERASE_DEHYDRATASE DOMAIN-CONTAINING PROTEIN"/>
    <property type="match status" value="1"/>
</dbReference>